<evidence type="ECO:0000313" key="3">
    <source>
        <dbReference type="EMBL" id="MBB2148205.1"/>
    </source>
</evidence>
<proteinExistence type="predicted"/>
<feature type="domain" description="Signal transduction histidine kinase internal region" evidence="2">
    <location>
        <begin position="175"/>
        <end position="253"/>
    </location>
</feature>
<feature type="transmembrane region" description="Helical" evidence="1">
    <location>
        <begin position="42"/>
        <end position="64"/>
    </location>
</feature>
<feature type="transmembrane region" description="Helical" evidence="1">
    <location>
        <begin position="9"/>
        <end position="27"/>
    </location>
</feature>
<feature type="transmembrane region" description="Helical" evidence="1">
    <location>
        <begin position="73"/>
        <end position="91"/>
    </location>
</feature>
<gene>
    <name evidence="3" type="ORF">GM920_04705</name>
</gene>
<keyword evidence="1" id="KW-1133">Transmembrane helix</keyword>
<sequence>MSRVRTSHIIIHFAAWILFISFPIIFINQRHNLMNSFSGNHVWTYIKFCLLYMVIFYLNAYYLFPKLYFNKKYLMYGLSIITLLVIFVFMIKPFDQLIQLNRKPRSAISKTHLPDVVKTTTLPGARDRNKGYFFDINSLFIFLMVIGIGIALRTIKEWQLTEKRAILAEAGKTNAELSFLKAQINPHFLYNTLNNIYTLCITGNEKAAESILKLSHIMRYVTDEAGADFVSLEGELDCIDDFIALQKIRLGKKITLTYEVIGNPQGHQISPLILMTFIENVFKYGLSNHSETNIVIKIRIEPKLISFYAQNTIFENRNLNNREGLGISNTRQRLEHLYPGKYKLEIDDKNNLFTVNLLLVS</sequence>
<feature type="transmembrane region" description="Helical" evidence="1">
    <location>
        <begin position="132"/>
        <end position="155"/>
    </location>
</feature>
<organism evidence="3 4">
    <name type="scientific">Pedobacter gandavensis</name>
    <dbReference type="NCBI Taxonomy" id="2679963"/>
    <lineage>
        <taxon>Bacteria</taxon>
        <taxon>Pseudomonadati</taxon>
        <taxon>Bacteroidota</taxon>
        <taxon>Sphingobacteriia</taxon>
        <taxon>Sphingobacteriales</taxon>
        <taxon>Sphingobacteriaceae</taxon>
        <taxon>Pedobacter</taxon>
    </lineage>
</organism>
<evidence type="ECO:0000259" key="2">
    <source>
        <dbReference type="Pfam" id="PF06580"/>
    </source>
</evidence>
<keyword evidence="4" id="KW-1185">Reference proteome</keyword>
<dbReference type="PANTHER" id="PTHR34220">
    <property type="entry name" value="SENSOR HISTIDINE KINASE YPDA"/>
    <property type="match status" value="1"/>
</dbReference>
<evidence type="ECO:0000256" key="1">
    <source>
        <dbReference type="SAM" id="Phobius"/>
    </source>
</evidence>
<dbReference type="Proteomes" id="UP000636110">
    <property type="component" value="Unassembled WGS sequence"/>
</dbReference>
<keyword evidence="1" id="KW-0812">Transmembrane</keyword>
<comment type="caution">
    <text evidence="3">The sequence shown here is derived from an EMBL/GenBank/DDBJ whole genome shotgun (WGS) entry which is preliminary data.</text>
</comment>
<dbReference type="EMBL" id="WNXC01000001">
    <property type="protein sequence ID" value="MBB2148205.1"/>
    <property type="molecule type" value="Genomic_DNA"/>
</dbReference>
<dbReference type="InterPro" id="IPR050640">
    <property type="entry name" value="Bact_2-comp_sensor_kinase"/>
</dbReference>
<dbReference type="InterPro" id="IPR010559">
    <property type="entry name" value="Sig_transdc_His_kin_internal"/>
</dbReference>
<name>A0ABR6ESG4_9SPHI</name>
<dbReference type="PANTHER" id="PTHR34220:SF7">
    <property type="entry name" value="SENSOR HISTIDINE KINASE YPDA"/>
    <property type="match status" value="1"/>
</dbReference>
<protein>
    <recommendedName>
        <fullName evidence="2">Signal transduction histidine kinase internal region domain-containing protein</fullName>
    </recommendedName>
</protein>
<reference evidence="3 4" key="1">
    <citation type="submission" date="2019-11" db="EMBL/GenBank/DDBJ databases">
        <title>Description of Pedobacter sp. LMG 31462T.</title>
        <authorList>
            <person name="Carlier A."/>
            <person name="Qi S."/>
            <person name="Vandamme P."/>
        </authorList>
    </citation>
    <scope>NUCLEOTIDE SEQUENCE [LARGE SCALE GENOMIC DNA]</scope>
    <source>
        <strain evidence="3 4">LMG 31462</strain>
    </source>
</reference>
<evidence type="ECO:0000313" key="4">
    <source>
        <dbReference type="Proteomes" id="UP000636110"/>
    </source>
</evidence>
<accession>A0ABR6ESG4</accession>
<keyword evidence="1" id="KW-0472">Membrane</keyword>
<dbReference type="Pfam" id="PF06580">
    <property type="entry name" value="His_kinase"/>
    <property type="match status" value="1"/>
</dbReference>